<dbReference type="SFLD" id="SFLDS00029">
    <property type="entry name" value="Radical_SAM"/>
    <property type="match status" value="1"/>
</dbReference>
<proteinExistence type="predicted"/>
<dbReference type="SFLD" id="SFLDG01081">
    <property type="entry name" value="cleavage_of_the_Ca-Cb_bond_in"/>
    <property type="match status" value="1"/>
</dbReference>
<name>A0A1M5U0T0_9CLOT</name>
<evidence type="ECO:0000259" key="7">
    <source>
        <dbReference type="PROSITE" id="PS51918"/>
    </source>
</evidence>
<organism evidence="8 9">
    <name type="scientific">Clostridium collagenovorans DSM 3089</name>
    <dbReference type="NCBI Taxonomy" id="1121306"/>
    <lineage>
        <taxon>Bacteria</taxon>
        <taxon>Bacillati</taxon>
        <taxon>Bacillota</taxon>
        <taxon>Clostridia</taxon>
        <taxon>Eubacteriales</taxon>
        <taxon>Clostridiaceae</taxon>
        <taxon>Clostridium</taxon>
    </lineage>
</organism>
<dbReference type="EMBL" id="FQXP01000003">
    <property type="protein sequence ID" value="SHH56554.1"/>
    <property type="molecule type" value="Genomic_DNA"/>
</dbReference>
<sequence length="369" mass="42233">MSFYSVVEKFREFNYDEYFNGVTLNQIKKSIYEENPTYEDLLNLLSPKAEEVLEEMAQRAHELTLQHFGKSIGLYTPMYIANYCVNNCAYCGYGVKNKIHRKQLTKEEILKEAEAISKMGFKNLLVLTGESEYHTPTEYVVDSIKTLSDKFPSIGIEIYPMNVEDYEKVVKAGADSLTVYQEVYDEKIYDKVHISGPKKNFKFRLDAPERGLQGGMRIISIGALLGLNEFRREAFMTAMHGKYLRDKYPFVELSYSLPRIRPFGGEFNDIVEVTDKNIVQVLLAFRIFQKNIGINVSTRERAEFRENLLPLGVTKISAGVSTEVGGHSSNNAGDAQFDISDDRSVEEIKEMLISKGYQPVFKDWVRANE</sequence>
<dbReference type="SUPFAM" id="SSF102114">
    <property type="entry name" value="Radical SAM enzymes"/>
    <property type="match status" value="1"/>
</dbReference>
<dbReference type="RefSeq" id="WP_072830258.1">
    <property type="nucleotide sequence ID" value="NZ_FQXP01000003.1"/>
</dbReference>
<keyword evidence="5" id="KW-0408">Iron</keyword>
<dbReference type="SFLD" id="SFLDG01060">
    <property type="entry name" value="BATS_domain_containing"/>
    <property type="match status" value="1"/>
</dbReference>
<dbReference type="InterPro" id="IPR013785">
    <property type="entry name" value="Aldolase_TIM"/>
</dbReference>
<dbReference type="GO" id="GO:0009228">
    <property type="term" value="P:thiamine biosynthetic process"/>
    <property type="evidence" value="ECO:0007669"/>
    <property type="project" value="InterPro"/>
</dbReference>
<dbReference type="PANTHER" id="PTHR43583">
    <property type="entry name" value="2-IMINOACETATE SYNTHASE"/>
    <property type="match status" value="1"/>
</dbReference>
<dbReference type="GO" id="GO:0005506">
    <property type="term" value="F:iron ion binding"/>
    <property type="evidence" value="ECO:0007669"/>
    <property type="project" value="InterPro"/>
</dbReference>
<dbReference type="GO" id="GO:0016829">
    <property type="term" value="F:lyase activity"/>
    <property type="evidence" value="ECO:0007669"/>
    <property type="project" value="UniProtKB-KW"/>
</dbReference>
<keyword evidence="2" id="KW-0004">4Fe-4S</keyword>
<dbReference type="InterPro" id="IPR034428">
    <property type="entry name" value="ThiH/NoCL/HydG-like"/>
</dbReference>
<dbReference type="SMART" id="SM00876">
    <property type="entry name" value="BATS"/>
    <property type="match status" value="1"/>
</dbReference>
<feature type="domain" description="Radical SAM core" evidence="7">
    <location>
        <begin position="70"/>
        <end position="295"/>
    </location>
</feature>
<keyword evidence="4" id="KW-0479">Metal-binding</keyword>
<dbReference type="SFLD" id="SFLDF00301">
    <property type="entry name" value="2-iminoacetate_synthase_(ThiH)"/>
    <property type="match status" value="1"/>
</dbReference>
<evidence type="ECO:0000256" key="4">
    <source>
        <dbReference type="ARBA" id="ARBA00022723"/>
    </source>
</evidence>
<dbReference type="GO" id="GO:0051539">
    <property type="term" value="F:4 iron, 4 sulfur cluster binding"/>
    <property type="evidence" value="ECO:0007669"/>
    <property type="project" value="UniProtKB-KW"/>
</dbReference>
<evidence type="ECO:0000256" key="2">
    <source>
        <dbReference type="ARBA" id="ARBA00022485"/>
    </source>
</evidence>
<dbReference type="InterPro" id="IPR058240">
    <property type="entry name" value="rSAM_sf"/>
</dbReference>
<dbReference type="CDD" id="cd01335">
    <property type="entry name" value="Radical_SAM"/>
    <property type="match status" value="1"/>
</dbReference>
<dbReference type="STRING" id="1121306.SAMN02745196_00796"/>
<dbReference type="Proteomes" id="UP000184526">
    <property type="component" value="Unassembled WGS sequence"/>
</dbReference>
<keyword evidence="6" id="KW-0411">Iron-sulfur</keyword>
<gene>
    <name evidence="8" type="ORF">SAMN02745196_00796</name>
</gene>
<dbReference type="InterPro" id="IPR012726">
    <property type="entry name" value="ThiH"/>
</dbReference>
<evidence type="ECO:0000256" key="3">
    <source>
        <dbReference type="ARBA" id="ARBA00022691"/>
    </source>
</evidence>
<keyword evidence="8" id="KW-0456">Lyase</keyword>
<dbReference type="Pfam" id="PF06968">
    <property type="entry name" value="BATS"/>
    <property type="match status" value="1"/>
</dbReference>
<evidence type="ECO:0000313" key="8">
    <source>
        <dbReference type="EMBL" id="SHH56554.1"/>
    </source>
</evidence>
<dbReference type="PROSITE" id="PS51918">
    <property type="entry name" value="RADICAL_SAM"/>
    <property type="match status" value="1"/>
</dbReference>
<dbReference type="AlphaFoldDB" id="A0A1M5U0T0"/>
<dbReference type="InterPro" id="IPR007197">
    <property type="entry name" value="rSAM"/>
</dbReference>
<keyword evidence="3" id="KW-0949">S-adenosyl-L-methionine</keyword>
<keyword evidence="9" id="KW-1185">Reference proteome</keyword>
<dbReference type="NCBIfam" id="TIGR02351">
    <property type="entry name" value="thiH"/>
    <property type="match status" value="1"/>
</dbReference>
<evidence type="ECO:0000256" key="6">
    <source>
        <dbReference type="ARBA" id="ARBA00023014"/>
    </source>
</evidence>
<dbReference type="InterPro" id="IPR010722">
    <property type="entry name" value="BATS_dom"/>
</dbReference>
<dbReference type="Gene3D" id="3.20.20.70">
    <property type="entry name" value="Aldolase class I"/>
    <property type="match status" value="1"/>
</dbReference>
<protein>
    <submittedName>
        <fullName evidence="8">Tyrosine lyase ThiH</fullName>
    </submittedName>
</protein>
<accession>A0A1M5U0T0</accession>
<dbReference type="PANTHER" id="PTHR43583:SF1">
    <property type="entry name" value="2-IMINOACETATE SYNTHASE"/>
    <property type="match status" value="1"/>
</dbReference>
<comment type="cofactor">
    <cofactor evidence="1">
        <name>[4Fe-4S] cluster</name>
        <dbReference type="ChEBI" id="CHEBI:49883"/>
    </cofactor>
</comment>
<evidence type="ECO:0000256" key="1">
    <source>
        <dbReference type="ARBA" id="ARBA00001966"/>
    </source>
</evidence>
<evidence type="ECO:0000313" key="9">
    <source>
        <dbReference type="Proteomes" id="UP000184526"/>
    </source>
</evidence>
<dbReference type="OrthoDB" id="9801120at2"/>
<dbReference type="Pfam" id="PF04055">
    <property type="entry name" value="Radical_SAM"/>
    <property type="match status" value="1"/>
</dbReference>
<evidence type="ECO:0000256" key="5">
    <source>
        <dbReference type="ARBA" id="ARBA00023004"/>
    </source>
</evidence>
<reference evidence="8 9" key="1">
    <citation type="submission" date="2016-11" db="EMBL/GenBank/DDBJ databases">
        <authorList>
            <person name="Jaros S."/>
            <person name="Januszkiewicz K."/>
            <person name="Wedrychowicz H."/>
        </authorList>
    </citation>
    <scope>NUCLEOTIDE SEQUENCE [LARGE SCALE GENOMIC DNA]</scope>
    <source>
        <strain evidence="8 9">DSM 3089</strain>
    </source>
</reference>